<evidence type="ECO:0000256" key="5">
    <source>
        <dbReference type="ARBA" id="ARBA00023274"/>
    </source>
</evidence>
<dbReference type="PANTHER" id="PTHR37799">
    <property type="entry name" value="37S RIBOSOMAL PROTEIN S25, MITOCHONDRIAL"/>
    <property type="match status" value="1"/>
</dbReference>
<dbReference type="Proteomes" id="UP000483672">
    <property type="component" value="Unassembled WGS sequence"/>
</dbReference>
<reference evidence="12 13" key="1">
    <citation type="submission" date="2019-06" db="EMBL/GenBank/DDBJ databases">
        <authorList>
            <person name="Palmer J.M."/>
        </authorList>
    </citation>
    <scope>NUCLEOTIDE SEQUENCE [LARGE SCALE GENOMIC DNA]</scope>
    <source>
        <strain evidence="10 12">TWF106</strain>
        <strain evidence="11 14">TWF191</strain>
        <strain evidence="9">TWF679</strain>
        <strain evidence="8 13">TWF788</strain>
    </source>
</reference>
<dbReference type="InterPro" id="IPR059242">
    <property type="entry name" value="mS23_dom"/>
</dbReference>
<evidence type="ECO:0000313" key="11">
    <source>
        <dbReference type="EMBL" id="KAF3214318.1"/>
    </source>
</evidence>
<evidence type="ECO:0000256" key="2">
    <source>
        <dbReference type="ARBA" id="ARBA00009864"/>
    </source>
</evidence>
<comment type="similarity">
    <text evidence="2">Belongs to the mitochondrion-specific ribosomal protein mS23 family.</text>
</comment>
<protein>
    <recommendedName>
        <fullName evidence="6">37S ribosomal protein S25, mitochondrial</fullName>
    </recommendedName>
</protein>
<keyword evidence="3 6" id="KW-0689">Ribosomal protein</keyword>
<dbReference type="EMBL" id="WIWT01000097">
    <property type="protein sequence ID" value="KAF3201455.1"/>
    <property type="molecule type" value="Genomic_DNA"/>
</dbReference>
<evidence type="ECO:0000256" key="7">
    <source>
        <dbReference type="SAM" id="MobiDB-lite"/>
    </source>
</evidence>
<dbReference type="EMBL" id="JAABOE010000074">
    <property type="protein sequence ID" value="KAF3170428.1"/>
    <property type="molecule type" value="Genomic_DNA"/>
</dbReference>
<proteinExistence type="inferred from homology"/>
<comment type="caution">
    <text evidence="8">The sequence shown here is derived from an EMBL/GenBank/DDBJ whole genome shotgun (WGS) entry which is preliminary data.</text>
</comment>
<keyword evidence="5 6" id="KW-0687">Ribonucleoprotein</keyword>
<keyword evidence="4 6" id="KW-0496">Mitochondrion</keyword>
<name>A0A6G1M123_ORBOL</name>
<dbReference type="OrthoDB" id="5542239at2759"/>
<dbReference type="InterPro" id="IPR016939">
    <property type="entry name" value="Ribosomal_mS23_fun"/>
</dbReference>
<evidence type="ECO:0000313" key="10">
    <source>
        <dbReference type="EMBL" id="KAF3204381.1"/>
    </source>
</evidence>
<sequence length="264" mass="29855">MVFSQGVKPLRVYKETAQLLRLGILGKEPPWYQVVASVPPSTILIRTTPVEFDKPPQDNSKAVGKNVKKKSKRFFRPRNIQYPEDDLRKKFFADHPWELARPRILVEDSGNDSLNYDWSKLQQPGRAVDGESVVQRQMWLMEEENGNLSKSAAYDVARKEFYRLRMRSDIERRIAAEEARSVGAFFGKTHLQVGLELEEKSLLAWKVKAQEAVAKRLQRIEAMANPGSIETDVGDEDGATDPPRLASTPEARASPVEPSNPQGP</sequence>
<evidence type="ECO:0000256" key="6">
    <source>
        <dbReference type="PIRNR" id="PIRNR029764"/>
    </source>
</evidence>
<evidence type="ECO:0000313" key="8">
    <source>
        <dbReference type="EMBL" id="KAF3170428.1"/>
    </source>
</evidence>
<dbReference type="EMBL" id="WIPF01000073">
    <property type="protein sequence ID" value="KAF3214318.1"/>
    <property type="molecule type" value="Genomic_DNA"/>
</dbReference>
<dbReference type="PIRSF" id="PIRSF029764">
    <property type="entry name" value="RSM25"/>
    <property type="match status" value="1"/>
</dbReference>
<dbReference type="Proteomes" id="UP000472727">
    <property type="component" value="Unassembled WGS sequence"/>
</dbReference>
<dbReference type="Pfam" id="PF13741">
    <property type="entry name" value="MRP-S25"/>
    <property type="match status" value="1"/>
</dbReference>
<evidence type="ECO:0000256" key="1">
    <source>
        <dbReference type="ARBA" id="ARBA00004173"/>
    </source>
</evidence>
<accession>A0A6G1M123</accession>
<dbReference type="CDD" id="cd23701">
    <property type="entry name" value="At1g26750"/>
    <property type="match status" value="1"/>
</dbReference>
<evidence type="ECO:0000313" key="9">
    <source>
        <dbReference type="EMBL" id="KAF3201455.1"/>
    </source>
</evidence>
<evidence type="ECO:0000256" key="3">
    <source>
        <dbReference type="ARBA" id="ARBA00022980"/>
    </source>
</evidence>
<feature type="region of interest" description="Disordered" evidence="7">
    <location>
        <begin position="223"/>
        <end position="264"/>
    </location>
</feature>
<dbReference type="PANTHER" id="PTHR37799:SF1">
    <property type="entry name" value="SMALL RIBOSOMAL SUBUNIT PROTEIN MS23"/>
    <property type="match status" value="1"/>
</dbReference>
<comment type="subcellular location">
    <subcellularLocation>
        <location evidence="1 6">Mitochondrion</location>
    </subcellularLocation>
</comment>
<dbReference type="Proteomes" id="UP000479691">
    <property type="component" value="Unassembled WGS sequence"/>
</dbReference>
<dbReference type="GO" id="GO:0005763">
    <property type="term" value="C:mitochondrial small ribosomal subunit"/>
    <property type="evidence" value="ECO:0007669"/>
    <property type="project" value="UniProtKB-UniRule"/>
</dbReference>
<evidence type="ECO:0000256" key="4">
    <source>
        <dbReference type="ARBA" id="ARBA00023128"/>
    </source>
</evidence>
<gene>
    <name evidence="8" type="primary">RSM25</name>
    <name evidence="10" type="ORF">TWF106_001560</name>
    <name evidence="11" type="ORF">TWF191_009831</name>
    <name evidence="9" type="ORF">TWF679_011343</name>
    <name evidence="8" type="ORF">TWF788_010175</name>
</gene>
<comment type="subunit">
    <text evidence="6">Component of the mitochondrial small ribosomal subunit.</text>
</comment>
<dbReference type="GO" id="GO:0003735">
    <property type="term" value="F:structural constituent of ribosome"/>
    <property type="evidence" value="ECO:0007669"/>
    <property type="project" value="UniProtKB-UniRule"/>
</dbReference>
<evidence type="ECO:0000313" key="13">
    <source>
        <dbReference type="Proteomes" id="UP000479691"/>
    </source>
</evidence>
<evidence type="ECO:0000313" key="14">
    <source>
        <dbReference type="Proteomes" id="UP000483672"/>
    </source>
</evidence>
<dbReference type="AlphaFoldDB" id="A0A6G1M123"/>
<dbReference type="EMBL" id="WIWS01000126">
    <property type="protein sequence ID" value="KAF3204381.1"/>
    <property type="molecule type" value="Genomic_DNA"/>
</dbReference>
<dbReference type="Proteomes" id="UP000614610">
    <property type="component" value="Unassembled WGS sequence"/>
</dbReference>
<organism evidence="8 13">
    <name type="scientific">Orbilia oligospora</name>
    <name type="common">Nematode-trapping fungus</name>
    <name type="synonym">Arthrobotrys oligospora</name>
    <dbReference type="NCBI Taxonomy" id="2813651"/>
    <lineage>
        <taxon>Eukaryota</taxon>
        <taxon>Fungi</taxon>
        <taxon>Dikarya</taxon>
        <taxon>Ascomycota</taxon>
        <taxon>Pezizomycotina</taxon>
        <taxon>Orbiliomycetes</taxon>
        <taxon>Orbiliales</taxon>
        <taxon>Orbiliaceae</taxon>
        <taxon>Orbilia</taxon>
    </lineage>
</organism>
<evidence type="ECO:0000313" key="12">
    <source>
        <dbReference type="Proteomes" id="UP000472727"/>
    </source>
</evidence>